<dbReference type="EMBL" id="CP061839">
    <property type="protein sequence ID" value="QOW61523.1"/>
    <property type="molecule type" value="Genomic_DNA"/>
</dbReference>
<name>A0A7S6WQL4_9SPIR</name>
<proteinExistence type="predicted"/>
<reference evidence="1 2" key="1">
    <citation type="submission" date="2020-09" db="EMBL/GenBank/DDBJ databases">
        <title>Characterization of Treponema spp. from bovine digital dermatitis in Korea.</title>
        <authorList>
            <person name="Espiritu H.M."/>
            <person name="Cho Y.I."/>
            <person name="Mamuad L."/>
        </authorList>
    </citation>
    <scope>NUCLEOTIDE SEQUENCE [LARGE SCALE GENOMIC DNA]</scope>
    <source>
        <strain evidence="1 2">KS1</strain>
    </source>
</reference>
<protein>
    <submittedName>
        <fullName evidence="1">Mobilization protein</fullName>
    </submittedName>
</protein>
<accession>A0A7S6WQL4</accession>
<organism evidence="1 2">
    <name type="scientific">Treponema pedis</name>
    <dbReference type="NCBI Taxonomy" id="409322"/>
    <lineage>
        <taxon>Bacteria</taxon>
        <taxon>Pseudomonadati</taxon>
        <taxon>Spirochaetota</taxon>
        <taxon>Spirochaetia</taxon>
        <taxon>Spirochaetales</taxon>
        <taxon>Treponemataceae</taxon>
        <taxon>Treponema</taxon>
    </lineage>
</organism>
<evidence type="ECO:0000313" key="2">
    <source>
        <dbReference type="Proteomes" id="UP000593915"/>
    </source>
</evidence>
<gene>
    <name evidence="1" type="ORF">IFE08_03820</name>
</gene>
<sequence>MAKTVNRKNNCTVHFMVNEEDMKELNQRFKLTNFKSKREFYRDSIFKNRIISIDLSGEFRKELRELSSLVSRNSANMNQIAKVVNSTEIIYKDDIESIKKALQGELIFLSEFREKVSDYIINEVIG</sequence>
<evidence type="ECO:0000313" key="1">
    <source>
        <dbReference type="EMBL" id="QOW61523.1"/>
    </source>
</evidence>
<dbReference type="RefSeq" id="WP_024468899.1">
    <property type="nucleotide sequence ID" value="NZ_CP061839.1"/>
</dbReference>
<dbReference type="Proteomes" id="UP000593915">
    <property type="component" value="Chromosome"/>
</dbReference>
<dbReference type="AlphaFoldDB" id="A0A7S6WQL4"/>